<dbReference type="RefSeq" id="WP_346647860.1">
    <property type="nucleotide sequence ID" value="NZ_JBDLYL010000015.1"/>
</dbReference>
<dbReference type="EMBL" id="JBDLYL010000015">
    <property type="protein sequence ID" value="MEN8641088.1"/>
    <property type="molecule type" value="Genomic_DNA"/>
</dbReference>
<keyword evidence="2" id="KW-1185">Reference proteome</keyword>
<proteinExistence type="predicted"/>
<dbReference type="Proteomes" id="UP001424532">
    <property type="component" value="Unassembled WGS sequence"/>
</dbReference>
<comment type="caution">
    <text evidence="1">The sequence shown here is derived from an EMBL/GenBank/DDBJ whole genome shotgun (WGS) entry which is preliminary data.</text>
</comment>
<evidence type="ECO:0000313" key="2">
    <source>
        <dbReference type="Proteomes" id="UP001424532"/>
    </source>
</evidence>
<gene>
    <name evidence="1" type="ORF">ABFE88_15685</name>
</gene>
<evidence type="ECO:0008006" key="3">
    <source>
        <dbReference type="Google" id="ProtNLM"/>
    </source>
</evidence>
<evidence type="ECO:0000313" key="1">
    <source>
        <dbReference type="EMBL" id="MEN8641088.1"/>
    </source>
</evidence>
<organism evidence="1 2">
    <name type="scientific">Pseudomonas sichuanensis</name>
    <dbReference type="NCBI Taxonomy" id="2213015"/>
    <lineage>
        <taxon>Bacteria</taxon>
        <taxon>Pseudomonadati</taxon>
        <taxon>Pseudomonadota</taxon>
        <taxon>Gammaproteobacteria</taxon>
        <taxon>Pseudomonadales</taxon>
        <taxon>Pseudomonadaceae</taxon>
        <taxon>Pseudomonas</taxon>
    </lineage>
</organism>
<protein>
    <recommendedName>
        <fullName evidence="3">Peptidase</fullName>
    </recommendedName>
</protein>
<sequence length="75" mass="8393">MSLTKPSQQLRRDLKDAASALESAALEIFHRAQMGEKDELSASMKYVESLHQLADRLKGYGEEVKDGRVTRSNAE</sequence>
<accession>A0ABV0DHJ4</accession>
<name>A0ABV0DHJ4_9PSED</name>
<reference evidence="1 2" key="1">
    <citation type="submission" date="2024-05" db="EMBL/GenBank/DDBJ databases">
        <title>Sequence of Lycoming College course isolates.</title>
        <authorList>
            <person name="Reigle C.A."/>
            <person name="Newman J.D."/>
        </authorList>
    </citation>
    <scope>NUCLEOTIDE SEQUENCE [LARGE SCALE GENOMIC DNA]</scope>
    <source>
        <strain evidence="1 2">CAR-09</strain>
    </source>
</reference>